<protein>
    <recommendedName>
        <fullName evidence="3">Homeodomain-like domain-containing protein</fullName>
    </recommendedName>
</protein>
<reference evidence="1 2" key="1">
    <citation type="journal article" date="2019" name="Int. J. Syst. Evol. Microbiol.">
        <title>The Global Catalogue of Microorganisms (GCM) 10K type strain sequencing project: providing services to taxonomists for standard genome sequencing and annotation.</title>
        <authorList>
            <consortium name="The Broad Institute Genomics Platform"/>
            <consortium name="The Broad Institute Genome Sequencing Center for Infectious Disease"/>
            <person name="Wu L."/>
            <person name="Ma J."/>
        </authorList>
    </citation>
    <scope>NUCLEOTIDE SEQUENCE [LARGE SCALE GENOMIC DNA]</scope>
    <source>
        <strain evidence="1 2">JCM 13023</strain>
    </source>
</reference>
<comment type="caution">
    <text evidence="1">The sequence shown here is derived from an EMBL/GenBank/DDBJ whole genome shotgun (WGS) entry which is preliminary data.</text>
</comment>
<dbReference type="RefSeq" id="WP_253862102.1">
    <property type="nucleotide sequence ID" value="NZ_BAAALN010000001.1"/>
</dbReference>
<gene>
    <name evidence="1" type="ORF">GCM10009676_00510</name>
</gene>
<sequence length="112" mass="12114">MDDGQRHKLAQTLRQEKRAAEHHKLALLVRARVMVDAATLTVAEVCSALGISESTWHRLSRQHGLKALARECVVDVDGALREAGATDATTVDDVAADTDMELAAGAQGVWQR</sequence>
<name>A0ABN1VUT8_9PSEU</name>
<evidence type="ECO:0000313" key="1">
    <source>
        <dbReference type="EMBL" id="GAA1223149.1"/>
    </source>
</evidence>
<evidence type="ECO:0000313" key="2">
    <source>
        <dbReference type="Proteomes" id="UP001500653"/>
    </source>
</evidence>
<dbReference type="EMBL" id="BAAALN010000001">
    <property type="protein sequence ID" value="GAA1223149.1"/>
    <property type="molecule type" value="Genomic_DNA"/>
</dbReference>
<dbReference type="Proteomes" id="UP001500653">
    <property type="component" value="Unassembled WGS sequence"/>
</dbReference>
<accession>A0ABN1VUT8</accession>
<evidence type="ECO:0008006" key="3">
    <source>
        <dbReference type="Google" id="ProtNLM"/>
    </source>
</evidence>
<keyword evidence="2" id="KW-1185">Reference proteome</keyword>
<proteinExistence type="predicted"/>
<organism evidence="1 2">
    <name type="scientific">Prauserella halophila</name>
    <dbReference type="NCBI Taxonomy" id="185641"/>
    <lineage>
        <taxon>Bacteria</taxon>
        <taxon>Bacillati</taxon>
        <taxon>Actinomycetota</taxon>
        <taxon>Actinomycetes</taxon>
        <taxon>Pseudonocardiales</taxon>
        <taxon>Pseudonocardiaceae</taxon>
        <taxon>Prauserella</taxon>
    </lineage>
</organism>